<keyword evidence="1" id="KW-1133">Transmembrane helix</keyword>
<comment type="caution">
    <text evidence="2">The sequence shown here is derived from an EMBL/GenBank/DDBJ whole genome shotgun (WGS) entry which is preliminary data.</text>
</comment>
<feature type="transmembrane region" description="Helical" evidence="1">
    <location>
        <begin position="527"/>
        <end position="550"/>
    </location>
</feature>
<reference evidence="2" key="1">
    <citation type="submission" date="2023-06" db="EMBL/GenBank/DDBJ databases">
        <authorList>
            <person name="Kurt Z."/>
        </authorList>
    </citation>
    <scope>NUCLEOTIDE SEQUENCE</scope>
</reference>
<evidence type="ECO:0000313" key="3">
    <source>
        <dbReference type="EMBL" id="CAL6097563.1"/>
    </source>
</evidence>
<sequence length="1022" mass="117274">MIALINILATDTCTTYGIFNPTIVIQDPHTQPALYLAYKVYYVNWYVGKYLQRYISMDVPVGQTRIIATFYGFIDKICTDEANNIVGIHAVAKVIDLQEINDLIIAASHFVITDPTFRRCYMKENNGVQVFIEITPDLNNYVLDILPTSTLQTYTFDFSTCESRVYMDLTPSDGTVYANTNDVIFPVFNQKLKEYGADYGDFLYPIVFINSTVAKNKGRFSTPTNAIQSDYDVVEISSSILFGHEYQNQMEYVMAGNDSRFENVTISGKCVQFYANSPRNIEYPLMSGIVHSMQSHSSALDAGSKVYTQYYGPKVCVQNFVYMPVFFLTAEDPVLKEACDRLPTIQANFTKHVKDGTWEYLDPIDKSPTTPSNDQAIKYTQSMIDQLQSTCHKAYFLPKYSKNLANTISIVDILYLVILISMIAIQFVLTKRNIENEVFAKIADNKERKRLFIEILVAISIMTLMIVLIIVYIKYSTQLLIIVSIFVVALITYSYYHYVRISDQQHLGNINIVVETHQKVRTRIGTIIIQLIIQVIVNILEMLLNITAILQMLQYMKFQYYQNRITNIGWLINPANVILKTAQSLGKGVYPFIFLVVSLVNQELTKGKWFKKLIRKPKDPLNMNMFLLMKLLKLFQYFHIQRFLRVHQQIAQIHILYQPKHKQQFRSHNQALSGGNSLFHFQVQLASGVLRADQQGRHQDVHRAGPDPSEYLYFFGSGHNHSHSNHAHAPGLHVPVPVLASDIWNRGSSGHAGQADVHSPGPRLPIHRSKSFHLDPGRSCRHLFQLVVHPGPERDYQSGRVVALLHLRWCDALDVHCVHESDWPGYLQATGQVQQSGSLAASFVIRKLTKHARVFVTCARKLRARISAFRDLSAQVHFRRVREHPRLWSFAFVHGQVFWRDLLGFEWKVAVLVRDRVECDLVRVHNIDCVLGFKGRLGDYVLHGLVFSFLGDLLVSVLERRNQVIQSEFNRIIYFSAFLQKNYQFIQQLTLKYINNTKLSRTQPQNRIENSGFGCEQSDCRN</sequence>
<accession>A0AA86U085</accession>
<feature type="transmembrane region" description="Helical" evidence="1">
    <location>
        <begin position="451"/>
        <end position="473"/>
    </location>
</feature>
<evidence type="ECO:0000313" key="2">
    <source>
        <dbReference type="EMBL" id="CAI9935274.1"/>
    </source>
</evidence>
<keyword evidence="1" id="KW-0472">Membrane</keyword>
<feature type="transmembrane region" description="Helical" evidence="1">
    <location>
        <begin position="479"/>
        <end position="496"/>
    </location>
</feature>
<name>A0AA86U085_9EUKA</name>
<dbReference type="AlphaFoldDB" id="A0AA86U085"/>
<evidence type="ECO:0000256" key="1">
    <source>
        <dbReference type="SAM" id="Phobius"/>
    </source>
</evidence>
<gene>
    <name evidence="2" type="ORF">HINF_LOCUS22919</name>
    <name evidence="3" type="ORF">HINF_LOCUS69113</name>
</gene>
<keyword evidence="4" id="KW-1185">Reference proteome</keyword>
<dbReference type="EMBL" id="CATOUU010000600">
    <property type="protein sequence ID" value="CAI9935274.1"/>
    <property type="molecule type" value="Genomic_DNA"/>
</dbReference>
<dbReference type="EMBL" id="CAXDID020000499">
    <property type="protein sequence ID" value="CAL6097563.1"/>
    <property type="molecule type" value="Genomic_DNA"/>
</dbReference>
<keyword evidence="1" id="KW-0812">Transmembrane</keyword>
<feature type="transmembrane region" description="Helical" evidence="1">
    <location>
        <begin position="413"/>
        <end position="430"/>
    </location>
</feature>
<organism evidence="2">
    <name type="scientific">Hexamita inflata</name>
    <dbReference type="NCBI Taxonomy" id="28002"/>
    <lineage>
        <taxon>Eukaryota</taxon>
        <taxon>Metamonada</taxon>
        <taxon>Diplomonadida</taxon>
        <taxon>Hexamitidae</taxon>
        <taxon>Hexamitinae</taxon>
        <taxon>Hexamita</taxon>
    </lineage>
</organism>
<dbReference type="Proteomes" id="UP001642409">
    <property type="component" value="Unassembled WGS sequence"/>
</dbReference>
<reference evidence="3 4" key="2">
    <citation type="submission" date="2024-07" db="EMBL/GenBank/DDBJ databases">
        <authorList>
            <person name="Akdeniz Z."/>
        </authorList>
    </citation>
    <scope>NUCLEOTIDE SEQUENCE [LARGE SCALE GENOMIC DNA]</scope>
</reference>
<protein>
    <submittedName>
        <fullName evidence="3">Hypothetical_protein</fullName>
    </submittedName>
</protein>
<proteinExistence type="predicted"/>
<evidence type="ECO:0000313" key="4">
    <source>
        <dbReference type="Proteomes" id="UP001642409"/>
    </source>
</evidence>